<reference evidence="1 2" key="1">
    <citation type="journal article" date="2018" name="Sci. Rep.">
        <title>Genomic signatures of local adaptation to the degree of environmental predictability in rotifers.</title>
        <authorList>
            <person name="Franch-Gras L."/>
            <person name="Hahn C."/>
            <person name="Garcia-Roger E.M."/>
            <person name="Carmona M.J."/>
            <person name="Serra M."/>
            <person name="Gomez A."/>
        </authorList>
    </citation>
    <scope>NUCLEOTIDE SEQUENCE [LARGE SCALE GENOMIC DNA]</scope>
    <source>
        <strain evidence="1">HYR1</strain>
    </source>
</reference>
<dbReference type="GO" id="GO:0003964">
    <property type="term" value="F:RNA-directed DNA polymerase activity"/>
    <property type="evidence" value="ECO:0007669"/>
    <property type="project" value="UniProtKB-KW"/>
</dbReference>
<name>A0A3M7SH03_BRAPC</name>
<keyword evidence="1" id="KW-0548">Nucleotidyltransferase</keyword>
<protein>
    <submittedName>
        <fullName evidence="1">RNA-directed DNA polymerase from mobile element jockey-like</fullName>
    </submittedName>
</protein>
<dbReference type="Proteomes" id="UP000276133">
    <property type="component" value="Unassembled WGS sequence"/>
</dbReference>
<dbReference type="AlphaFoldDB" id="A0A3M7SH03"/>
<proteinExistence type="predicted"/>
<keyword evidence="1" id="KW-0808">Transferase</keyword>
<gene>
    <name evidence="1" type="ORF">BpHYR1_040925</name>
</gene>
<keyword evidence="1" id="KW-0695">RNA-directed DNA polymerase</keyword>
<keyword evidence="2" id="KW-1185">Reference proteome</keyword>
<dbReference type="EMBL" id="REGN01001369">
    <property type="protein sequence ID" value="RNA35154.1"/>
    <property type="molecule type" value="Genomic_DNA"/>
</dbReference>
<comment type="caution">
    <text evidence="1">The sequence shown here is derived from an EMBL/GenBank/DDBJ whole genome shotgun (WGS) entry which is preliminary data.</text>
</comment>
<evidence type="ECO:0000313" key="1">
    <source>
        <dbReference type="EMBL" id="RNA35154.1"/>
    </source>
</evidence>
<evidence type="ECO:0000313" key="2">
    <source>
        <dbReference type="Proteomes" id="UP000276133"/>
    </source>
</evidence>
<accession>A0A3M7SH03</accession>
<sequence>MVIELRGLEYEERLRELGLTDLETRRKRGDLLQIFKLRKGFEKIDLDIRENEGVSEGTSRRHNSQITRDKQGGTMRDKFLLNRTATTWNLLPSEIVGTDTVNQFKAKIDRHMKSETWRRSVYRI</sequence>
<organism evidence="1 2">
    <name type="scientific">Brachionus plicatilis</name>
    <name type="common">Marine rotifer</name>
    <name type="synonym">Brachionus muelleri</name>
    <dbReference type="NCBI Taxonomy" id="10195"/>
    <lineage>
        <taxon>Eukaryota</taxon>
        <taxon>Metazoa</taxon>
        <taxon>Spiralia</taxon>
        <taxon>Gnathifera</taxon>
        <taxon>Rotifera</taxon>
        <taxon>Eurotatoria</taxon>
        <taxon>Monogononta</taxon>
        <taxon>Pseudotrocha</taxon>
        <taxon>Ploima</taxon>
        <taxon>Brachionidae</taxon>
        <taxon>Brachionus</taxon>
    </lineage>
</organism>